<dbReference type="OrthoDB" id="26838at2759"/>
<dbReference type="STRING" id="690307.A0A1L9WKY6"/>
<sequence length="281" mass="32416">MADVRMSTIHLIDTEDRVRCLVDTIIAYPFEPLYIGLKGVDLSREGTLSLMLIYLECMNNIYVVDLETLGARAFSTTASSRSCDTISLQAILESPNRTKVLFEVWNGSDALFSQFQIRLQRVADLQLMQHAASGGWRRGNGRVTNLAACIKYDAGLTEPEARRWQAEKERGRSNSFYLGRDGDNHILRRRPLDNDFLNYCSADIAHYAKLYRQYRRQLDEFWKWVVEREAQARVVESQQPGFRSRGGWRGRILGPWNGDRVQALWDKFVEETGGNYVFEEE</sequence>
<dbReference type="VEuPathDB" id="FungiDB:ASPACDRAFT_1858936"/>
<dbReference type="Gene3D" id="3.30.420.10">
    <property type="entry name" value="Ribonuclease H-like superfamily/Ribonuclease H"/>
    <property type="match status" value="1"/>
</dbReference>
<dbReference type="Proteomes" id="UP000184546">
    <property type="component" value="Unassembled WGS sequence"/>
</dbReference>
<dbReference type="InterPro" id="IPR012337">
    <property type="entry name" value="RNaseH-like_sf"/>
</dbReference>
<evidence type="ECO:0000313" key="1">
    <source>
        <dbReference type="EMBL" id="OJJ96824.1"/>
    </source>
</evidence>
<organism evidence="1 2">
    <name type="scientific">Aspergillus aculeatus (strain ATCC 16872 / CBS 172.66 / WB 5094)</name>
    <dbReference type="NCBI Taxonomy" id="690307"/>
    <lineage>
        <taxon>Eukaryota</taxon>
        <taxon>Fungi</taxon>
        <taxon>Dikarya</taxon>
        <taxon>Ascomycota</taxon>
        <taxon>Pezizomycotina</taxon>
        <taxon>Eurotiomycetes</taxon>
        <taxon>Eurotiomycetidae</taxon>
        <taxon>Eurotiales</taxon>
        <taxon>Aspergillaceae</taxon>
        <taxon>Aspergillus</taxon>
        <taxon>Aspergillus subgen. Circumdati</taxon>
    </lineage>
</organism>
<dbReference type="SUPFAM" id="SSF53098">
    <property type="entry name" value="Ribonuclease H-like"/>
    <property type="match status" value="1"/>
</dbReference>
<name>A0A1L9WKY6_ASPA1</name>
<accession>A0A1L9WKY6</accession>
<evidence type="ECO:0000313" key="2">
    <source>
        <dbReference type="Proteomes" id="UP000184546"/>
    </source>
</evidence>
<dbReference type="PANTHER" id="PTHR43040">
    <property type="entry name" value="RIBONUCLEASE D"/>
    <property type="match status" value="1"/>
</dbReference>
<dbReference type="OMA" id="GSHEVFN"/>
<evidence type="ECO:0008006" key="3">
    <source>
        <dbReference type="Google" id="ProtNLM"/>
    </source>
</evidence>
<keyword evidence="2" id="KW-1185">Reference proteome</keyword>
<dbReference type="GeneID" id="30971455"/>
<dbReference type="InterPro" id="IPR036397">
    <property type="entry name" value="RNaseH_sf"/>
</dbReference>
<reference evidence="2" key="1">
    <citation type="journal article" date="2017" name="Genome Biol.">
        <title>Comparative genomics reveals high biological diversity and specific adaptations in the industrially and medically important fungal genus Aspergillus.</title>
        <authorList>
            <person name="de Vries R.P."/>
            <person name="Riley R."/>
            <person name="Wiebenga A."/>
            <person name="Aguilar-Osorio G."/>
            <person name="Amillis S."/>
            <person name="Uchima C.A."/>
            <person name="Anderluh G."/>
            <person name="Asadollahi M."/>
            <person name="Askin M."/>
            <person name="Barry K."/>
            <person name="Battaglia E."/>
            <person name="Bayram O."/>
            <person name="Benocci T."/>
            <person name="Braus-Stromeyer S.A."/>
            <person name="Caldana C."/>
            <person name="Canovas D."/>
            <person name="Cerqueira G.C."/>
            <person name="Chen F."/>
            <person name="Chen W."/>
            <person name="Choi C."/>
            <person name="Clum A."/>
            <person name="Dos Santos R.A."/>
            <person name="Damasio A.R."/>
            <person name="Diallinas G."/>
            <person name="Emri T."/>
            <person name="Fekete E."/>
            <person name="Flipphi M."/>
            <person name="Freyberg S."/>
            <person name="Gallo A."/>
            <person name="Gournas C."/>
            <person name="Habgood R."/>
            <person name="Hainaut M."/>
            <person name="Harispe M.L."/>
            <person name="Henrissat B."/>
            <person name="Hilden K.S."/>
            <person name="Hope R."/>
            <person name="Hossain A."/>
            <person name="Karabika E."/>
            <person name="Karaffa L."/>
            <person name="Karanyi Z."/>
            <person name="Krasevec N."/>
            <person name="Kuo A."/>
            <person name="Kusch H."/>
            <person name="LaButti K."/>
            <person name="Lagendijk E.L."/>
            <person name="Lapidus A."/>
            <person name="Levasseur A."/>
            <person name="Lindquist E."/>
            <person name="Lipzen A."/>
            <person name="Logrieco A.F."/>
            <person name="MacCabe A."/>
            <person name="Maekelae M.R."/>
            <person name="Malavazi I."/>
            <person name="Melin P."/>
            <person name="Meyer V."/>
            <person name="Mielnichuk N."/>
            <person name="Miskei M."/>
            <person name="Molnar A.P."/>
            <person name="Mule G."/>
            <person name="Ngan C.Y."/>
            <person name="Orejas M."/>
            <person name="Orosz E."/>
            <person name="Ouedraogo J.P."/>
            <person name="Overkamp K.M."/>
            <person name="Park H.-S."/>
            <person name="Perrone G."/>
            <person name="Piumi F."/>
            <person name="Punt P.J."/>
            <person name="Ram A.F."/>
            <person name="Ramon A."/>
            <person name="Rauscher S."/>
            <person name="Record E."/>
            <person name="Riano-Pachon D.M."/>
            <person name="Robert V."/>
            <person name="Roehrig J."/>
            <person name="Ruller R."/>
            <person name="Salamov A."/>
            <person name="Salih N.S."/>
            <person name="Samson R.A."/>
            <person name="Sandor E."/>
            <person name="Sanguinetti M."/>
            <person name="Schuetze T."/>
            <person name="Sepcic K."/>
            <person name="Shelest E."/>
            <person name="Sherlock G."/>
            <person name="Sophianopoulou V."/>
            <person name="Squina F.M."/>
            <person name="Sun H."/>
            <person name="Susca A."/>
            <person name="Todd R.B."/>
            <person name="Tsang A."/>
            <person name="Unkles S.E."/>
            <person name="van de Wiele N."/>
            <person name="van Rossen-Uffink D."/>
            <person name="Oliveira J.V."/>
            <person name="Vesth T.C."/>
            <person name="Visser J."/>
            <person name="Yu J.-H."/>
            <person name="Zhou M."/>
            <person name="Andersen M.R."/>
            <person name="Archer D.B."/>
            <person name="Baker S.E."/>
            <person name="Benoit I."/>
            <person name="Brakhage A.A."/>
            <person name="Braus G.H."/>
            <person name="Fischer R."/>
            <person name="Frisvad J.C."/>
            <person name="Goldman G.H."/>
            <person name="Houbraken J."/>
            <person name="Oakley B."/>
            <person name="Pocsi I."/>
            <person name="Scazzocchio C."/>
            <person name="Seiboth B."/>
            <person name="vanKuyk P.A."/>
            <person name="Wortman J."/>
            <person name="Dyer P.S."/>
            <person name="Grigoriev I.V."/>
        </authorList>
    </citation>
    <scope>NUCLEOTIDE SEQUENCE [LARGE SCALE GENOMIC DNA]</scope>
    <source>
        <strain evidence="2">ATCC 16872 / CBS 172.66 / WB 5094</strain>
    </source>
</reference>
<protein>
    <recommendedName>
        <fullName evidence="3">3'-5' exonuclease domain-containing protein</fullName>
    </recommendedName>
</protein>
<dbReference type="GO" id="GO:0003676">
    <property type="term" value="F:nucleic acid binding"/>
    <property type="evidence" value="ECO:0007669"/>
    <property type="project" value="InterPro"/>
</dbReference>
<dbReference type="RefSeq" id="XP_020053164.1">
    <property type="nucleotide sequence ID" value="XM_020197641.1"/>
</dbReference>
<proteinExistence type="predicted"/>
<dbReference type="AlphaFoldDB" id="A0A1L9WKY6"/>
<dbReference type="EMBL" id="KV878984">
    <property type="protein sequence ID" value="OJJ96824.1"/>
    <property type="molecule type" value="Genomic_DNA"/>
</dbReference>
<dbReference type="PANTHER" id="PTHR43040:SF1">
    <property type="entry name" value="RIBONUCLEASE D"/>
    <property type="match status" value="1"/>
</dbReference>
<gene>
    <name evidence="1" type="ORF">ASPACDRAFT_1858936</name>
</gene>